<feature type="region of interest" description="Disordered" evidence="1">
    <location>
        <begin position="131"/>
        <end position="185"/>
    </location>
</feature>
<dbReference type="Proteomes" id="UP001140011">
    <property type="component" value="Unassembled WGS sequence"/>
</dbReference>
<protein>
    <submittedName>
        <fullName evidence="3">Uncharacterized protein</fullName>
    </submittedName>
</protein>
<feature type="compositionally biased region" description="Low complexity" evidence="1">
    <location>
        <begin position="156"/>
        <end position="171"/>
    </location>
</feature>
<reference evidence="3" key="1">
    <citation type="submission" date="2022-07" db="EMBL/GenBank/DDBJ databases">
        <title>Phylogenomic reconstructions and comparative analyses of Kickxellomycotina fungi.</title>
        <authorList>
            <person name="Reynolds N.K."/>
            <person name="Stajich J.E."/>
            <person name="Barry K."/>
            <person name="Grigoriev I.V."/>
            <person name="Crous P."/>
            <person name="Smith M.E."/>
        </authorList>
    </citation>
    <scope>NUCLEOTIDE SEQUENCE</scope>
    <source>
        <strain evidence="3">BCRC 34297</strain>
    </source>
</reference>
<dbReference type="OrthoDB" id="5593271at2759"/>
<comment type="caution">
    <text evidence="3">The sequence shown here is derived from an EMBL/GenBank/DDBJ whole genome shotgun (WGS) entry which is preliminary data.</text>
</comment>
<keyword evidence="4" id="KW-1185">Reference proteome</keyword>
<name>A0A9W8GYP2_9FUNG</name>
<organism evidence="3 4">
    <name type="scientific">Coemansia pectinata</name>
    <dbReference type="NCBI Taxonomy" id="1052879"/>
    <lineage>
        <taxon>Eukaryota</taxon>
        <taxon>Fungi</taxon>
        <taxon>Fungi incertae sedis</taxon>
        <taxon>Zoopagomycota</taxon>
        <taxon>Kickxellomycotina</taxon>
        <taxon>Kickxellomycetes</taxon>
        <taxon>Kickxellales</taxon>
        <taxon>Kickxellaceae</taxon>
        <taxon>Coemansia</taxon>
    </lineage>
</organism>
<dbReference type="AlphaFoldDB" id="A0A9W8GYP2"/>
<accession>A0A9W8GYP2</accession>
<feature type="chain" id="PRO_5040970217" evidence="2">
    <location>
        <begin position="21"/>
        <end position="224"/>
    </location>
</feature>
<sequence length="224" mass="23856">MRRHIAVMALVAILALVAHSAPCPHNIDKRQLDLLGELADNSVPEVAITDDTQLSPVAADTADAQTPDTVNNLAGNSLTQIDDSTNNALTNIEYPDDTQMTGNTGTAVSGNNNDIMPIINAPVTVIINNTENDHHSRPAGGRAPVGAPHPPPLSPQWPMWQQQQQQQQPPQAWGVPTQPDNVPGGPPVQQPMVPPYPGQMGVDPFGDRIQQLIAYALAVSQGHI</sequence>
<evidence type="ECO:0000313" key="4">
    <source>
        <dbReference type="Proteomes" id="UP001140011"/>
    </source>
</evidence>
<evidence type="ECO:0000256" key="2">
    <source>
        <dbReference type="SAM" id="SignalP"/>
    </source>
</evidence>
<gene>
    <name evidence="3" type="ORF">GGI19_001613</name>
</gene>
<evidence type="ECO:0000313" key="3">
    <source>
        <dbReference type="EMBL" id="KAJ2755507.1"/>
    </source>
</evidence>
<proteinExistence type="predicted"/>
<feature type="signal peptide" evidence="2">
    <location>
        <begin position="1"/>
        <end position="20"/>
    </location>
</feature>
<dbReference type="EMBL" id="JANBUH010000060">
    <property type="protein sequence ID" value="KAJ2755507.1"/>
    <property type="molecule type" value="Genomic_DNA"/>
</dbReference>
<keyword evidence="2" id="KW-0732">Signal</keyword>
<evidence type="ECO:0000256" key="1">
    <source>
        <dbReference type="SAM" id="MobiDB-lite"/>
    </source>
</evidence>